<dbReference type="PROSITE" id="PS51085">
    <property type="entry name" value="2FE2S_FER_2"/>
    <property type="match status" value="1"/>
</dbReference>
<dbReference type="Gene3D" id="3.10.20.30">
    <property type="match status" value="1"/>
</dbReference>
<dbReference type="InterPro" id="IPR008333">
    <property type="entry name" value="Cbr1-like_FAD-bd_dom"/>
</dbReference>
<dbReference type="CDD" id="cd00207">
    <property type="entry name" value="fer2"/>
    <property type="match status" value="1"/>
</dbReference>
<dbReference type="FunFam" id="3.10.20.30:FF:000023">
    <property type="entry name" value="3-ketosteroid-9-alpha-hydroxylase reductase subunit"/>
    <property type="match status" value="1"/>
</dbReference>
<dbReference type="InterPro" id="IPR011884">
    <property type="entry name" value="PaaE"/>
</dbReference>
<gene>
    <name evidence="12" type="ordered locus">KOX_19440</name>
</gene>
<organism evidence="12 13">
    <name type="scientific">Klebsiella michiganensis (strain ATCC 8724 / DSM 4798 / JCM 20051 / NBRC 3318 / NRRL B-199 / KCTC 1686 / BUCSAV 143 / CCM 1901)</name>
    <dbReference type="NCBI Taxonomy" id="1006551"/>
    <lineage>
        <taxon>Bacteria</taxon>
        <taxon>Pseudomonadati</taxon>
        <taxon>Pseudomonadota</taxon>
        <taxon>Gammaproteobacteria</taxon>
        <taxon>Enterobacterales</taxon>
        <taxon>Enterobacteriaceae</taxon>
        <taxon>Klebsiella/Raoultella group</taxon>
        <taxon>Klebsiella</taxon>
    </lineage>
</organism>
<evidence type="ECO:0000256" key="2">
    <source>
        <dbReference type="ARBA" id="ARBA00022630"/>
    </source>
</evidence>
<dbReference type="GO" id="GO:0010124">
    <property type="term" value="P:phenylacetate catabolic process"/>
    <property type="evidence" value="ECO:0007669"/>
    <property type="project" value="InterPro"/>
</dbReference>
<dbReference type="PANTHER" id="PTHR47354">
    <property type="entry name" value="NADH OXIDOREDUCTASE HCR"/>
    <property type="match status" value="1"/>
</dbReference>
<keyword evidence="6" id="KW-0560">Oxidoreductase</keyword>
<dbReference type="Pfam" id="PF00970">
    <property type="entry name" value="FAD_binding_6"/>
    <property type="match status" value="1"/>
</dbReference>
<feature type="domain" description="2Fe-2S ferredoxin-type" evidence="10">
    <location>
        <begin position="262"/>
        <end position="354"/>
    </location>
</feature>
<dbReference type="Gene3D" id="3.40.50.80">
    <property type="entry name" value="Nucleotide-binding domain of ferredoxin-NADP reductase (FNR) module"/>
    <property type="match status" value="1"/>
</dbReference>
<dbReference type="InterPro" id="IPR001709">
    <property type="entry name" value="Flavoprot_Pyr_Nucl_cyt_Rdtase"/>
</dbReference>
<keyword evidence="5" id="KW-0274">FAD</keyword>
<dbReference type="GO" id="GO:0050660">
    <property type="term" value="F:flavin adenine dinucleotide binding"/>
    <property type="evidence" value="ECO:0007669"/>
    <property type="project" value="TreeGrafter"/>
</dbReference>
<evidence type="ECO:0000256" key="9">
    <source>
        <dbReference type="ARBA" id="ARBA00034078"/>
    </source>
</evidence>
<dbReference type="GO" id="GO:0016491">
    <property type="term" value="F:oxidoreductase activity"/>
    <property type="evidence" value="ECO:0007669"/>
    <property type="project" value="UniProtKB-KW"/>
</dbReference>
<dbReference type="PROSITE" id="PS51384">
    <property type="entry name" value="FAD_FR"/>
    <property type="match status" value="1"/>
</dbReference>
<reference evidence="12 13" key="1">
    <citation type="journal article" date="2012" name="J. Bacteriol.">
        <title>Complete genome sequence of Klebsiella oxytoca KCTC 1686, used in production of 2,3-butanediol.</title>
        <authorList>
            <person name="Shin S.H."/>
            <person name="Kim S."/>
            <person name="Kim J.Y."/>
            <person name="Lee S."/>
            <person name="Um Y."/>
            <person name="Oh M.K."/>
            <person name="Kim Y.R."/>
            <person name="Lee J."/>
            <person name="Yang K.S."/>
        </authorList>
    </citation>
    <scope>NUCLEOTIDE SEQUENCE [LARGE SCALE GENOMIC DNA]</scope>
    <source>
        <strain evidence="13">ATCC 8724 / DSM 4798 / JCM 20051 / NBRC 3318 / NRRL B-199 / KCTC 1686</strain>
    </source>
</reference>
<dbReference type="HOGENOM" id="CLU_003827_14_1_6"/>
<dbReference type="PANTHER" id="PTHR47354:SF8">
    <property type="entry name" value="1,2-PHENYLACETYL-COA EPOXIDASE, SUBUNIT E"/>
    <property type="match status" value="1"/>
</dbReference>
<evidence type="ECO:0000256" key="5">
    <source>
        <dbReference type="ARBA" id="ARBA00022827"/>
    </source>
</evidence>
<proteinExistence type="predicted"/>
<dbReference type="InterPro" id="IPR017927">
    <property type="entry name" value="FAD-bd_FR_type"/>
</dbReference>
<dbReference type="SUPFAM" id="SSF54292">
    <property type="entry name" value="2Fe-2S ferredoxin-like"/>
    <property type="match status" value="1"/>
</dbReference>
<dbReference type="InterPro" id="IPR006058">
    <property type="entry name" value="2Fe2S_fd_BS"/>
</dbReference>
<evidence type="ECO:0000259" key="11">
    <source>
        <dbReference type="PROSITE" id="PS51384"/>
    </source>
</evidence>
<dbReference type="AlphaFoldDB" id="A0A0H3HAX4"/>
<comment type="cofactor">
    <cofactor evidence="1">
        <name>FAD</name>
        <dbReference type="ChEBI" id="CHEBI:57692"/>
    </cofactor>
</comment>
<dbReference type="PRINTS" id="PR00371">
    <property type="entry name" value="FPNCR"/>
</dbReference>
<dbReference type="InterPro" id="IPR050415">
    <property type="entry name" value="MRET"/>
</dbReference>
<dbReference type="InterPro" id="IPR039261">
    <property type="entry name" value="FNR_nucleotide-bd"/>
</dbReference>
<sequence length="356" mass="38826">MTTFHSLTVAKVEPETRDAVTITFAIPDALRNAYAFRPGQHLTLKARLGGEELRRCYSICRSRSPGEISVAVKAIDGGRFSRYAQSDIQQGMALDVMVPQGHFGYQPQAGRCADYLAIAAGSGITPMMAIIDATLATEVDSRFTLVYGNRSSHSMMFRQALADLKDRYPQRLQVVHLFSQESMDSDLLQGRINGDKLRELAAHLLDFSRFEYAFICGPAAMMDEAEIALRELGVPEDAIHLERFNTPDSRARRATGVQAEGRAVTIRQDGRDRTIALSAEDDSILDAALRQGADLPFACKGGVCATCKCKVLRGEVAMAANYSLEADELAAGYVLSCQALPTSDDVVVDFDARGMA</sequence>
<dbReference type="Pfam" id="PF00175">
    <property type="entry name" value="NAD_binding_1"/>
    <property type="match status" value="1"/>
</dbReference>
<dbReference type="InterPro" id="IPR001041">
    <property type="entry name" value="2Fe-2S_ferredoxin-type"/>
</dbReference>
<dbReference type="InterPro" id="IPR036010">
    <property type="entry name" value="2Fe-2S_ferredoxin-like_sf"/>
</dbReference>
<dbReference type="PATRIC" id="fig|1006551.4.peg.3887"/>
<comment type="cofactor">
    <cofactor evidence="9">
        <name>[2Fe-2S] cluster</name>
        <dbReference type="ChEBI" id="CHEBI:190135"/>
    </cofactor>
</comment>
<name>A0A0H3HAX4_KLEM8</name>
<dbReference type="CDD" id="cd06214">
    <property type="entry name" value="PA_degradation_oxidoreductase_like"/>
    <property type="match status" value="1"/>
</dbReference>
<dbReference type="GO" id="GO:0046872">
    <property type="term" value="F:metal ion binding"/>
    <property type="evidence" value="ECO:0007669"/>
    <property type="project" value="UniProtKB-KW"/>
</dbReference>
<dbReference type="KEGG" id="kox:KOX_19440"/>
<evidence type="ECO:0000256" key="7">
    <source>
        <dbReference type="ARBA" id="ARBA00023004"/>
    </source>
</evidence>
<evidence type="ECO:0000256" key="8">
    <source>
        <dbReference type="ARBA" id="ARBA00023014"/>
    </source>
</evidence>
<dbReference type="Pfam" id="PF00111">
    <property type="entry name" value="Fer2"/>
    <property type="match status" value="1"/>
</dbReference>
<dbReference type="RefSeq" id="WP_014229183.1">
    <property type="nucleotide sequence ID" value="NC_016612.1"/>
</dbReference>
<protein>
    <submittedName>
        <fullName evidence="12">Putative phenylacetic acid degradation NADH oxidoreductase</fullName>
    </submittedName>
</protein>
<evidence type="ECO:0000256" key="6">
    <source>
        <dbReference type="ARBA" id="ARBA00023002"/>
    </source>
</evidence>
<dbReference type="PROSITE" id="PS00197">
    <property type="entry name" value="2FE2S_FER_1"/>
    <property type="match status" value="1"/>
</dbReference>
<dbReference type="SUPFAM" id="SSF52343">
    <property type="entry name" value="Ferredoxin reductase-like, C-terminal NADP-linked domain"/>
    <property type="match status" value="1"/>
</dbReference>
<dbReference type="GO" id="GO:0051537">
    <property type="term" value="F:2 iron, 2 sulfur cluster binding"/>
    <property type="evidence" value="ECO:0007669"/>
    <property type="project" value="UniProtKB-KW"/>
</dbReference>
<evidence type="ECO:0000313" key="12">
    <source>
        <dbReference type="EMBL" id="AEX05610.1"/>
    </source>
</evidence>
<evidence type="ECO:0000256" key="4">
    <source>
        <dbReference type="ARBA" id="ARBA00022723"/>
    </source>
</evidence>
<keyword evidence="2" id="KW-0285">Flavoprotein</keyword>
<dbReference type="PRINTS" id="PR00406">
    <property type="entry name" value="CYTB5RDTASE"/>
</dbReference>
<keyword evidence="8" id="KW-0411">Iron-sulfur</keyword>
<keyword evidence="3" id="KW-0001">2Fe-2S</keyword>
<evidence type="ECO:0000259" key="10">
    <source>
        <dbReference type="PROSITE" id="PS51085"/>
    </source>
</evidence>
<keyword evidence="4" id="KW-0479">Metal-binding</keyword>
<dbReference type="NCBIfam" id="TIGR02160">
    <property type="entry name" value="PA_CoA_Oxy5"/>
    <property type="match status" value="1"/>
</dbReference>
<evidence type="ECO:0000256" key="3">
    <source>
        <dbReference type="ARBA" id="ARBA00022714"/>
    </source>
</evidence>
<evidence type="ECO:0000313" key="13">
    <source>
        <dbReference type="Proteomes" id="UP000007843"/>
    </source>
</evidence>
<dbReference type="EMBL" id="CP003218">
    <property type="protein sequence ID" value="AEX05610.1"/>
    <property type="molecule type" value="Genomic_DNA"/>
</dbReference>
<dbReference type="InterPro" id="IPR012675">
    <property type="entry name" value="Beta-grasp_dom_sf"/>
</dbReference>
<keyword evidence="7" id="KW-0408">Iron</keyword>
<evidence type="ECO:0000256" key="1">
    <source>
        <dbReference type="ARBA" id="ARBA00001974"/>
    </source>
</evidence>
<dbReference type="InterPro" id="IPR017938">
    <property type="entry name" value="Riboflavin_synthase-like_b-brl"/>
</dbReference>
<dbReference type="InterPro" id="IPR001433">
    <property type="entry name" value="OxRdtase_FAD/NAD-bd"/>
</dbReference>
<feature type="domain" description="FAD-binding FR-type" evidence="11">
    <location>
        <begin position="2"/>
        <end position="106"/>
    </location>
</feature>
<accession>A0A0H3HAX4</accession>
<dbReference type="Gene3D" id="2.40.30.10">
    <property type="entry name" value="Translation factors"/>
    <property type="match status" value="1"/>
</dbReference>
<dbReference type="Proteomes" id="UP000007843">
    <property type="component" value="Chromosome"/>
</dbReference>
<dbReference type="SUPFAM" id="SSF63380">
    <property type="entry name" value="Riboflavin synthase domain-like"/>
    <property type="match status" value="1"/>
</dbReference>